<dbReference type="PANTHER" id="PTHR42919">
    <property type="entry name" value="N-ALPHA-ACETYLTRANSFERASE"/>
    <property type="match status" value="1"/>
</dbReference>
<dbReference type="Pfam" id="PF00583">
    <property type="entry name" value="Acetyltransf_1"/>
    <property type="match status" value="1"/>
</dbReference>
<keyword evidence="2" id="KW-0012">Acyltransferase</keyword>
<evidence type="ECO:0000259" key="3">
    <source>
        <dbReference type="PROSITE" id="PS51186"/>
    </source>
</evidence>
<gene>
    <name evidence="4" type="ORF">F444_02374</name>
</gene>
<dbReference type="PANTHER" id="PTHR42919:SF8">
    <property type="entry name" value="N-ALPHA-ACETYLTRANSFERASE 50"/>
    <property type="match status" value="1"/>
</dbReference>
<dbReference type="InterPro" id="IPR051556">
    <property type="entry name" value="N-term/lysine_N-AcTrnsfr"/>
</dbReference>
<evidence type="ECO:0000313" key="5">
    <source>
        <dbReference type="Proteomes" id="UP000028582"/>
    </source>
</evidence>
<dbReference type="SUPFAM" id="SSF55729">
    <property type="entry name" value="Acyl-CoA N-acyltransferases (Nat)"/>
    <property type="match status" value="1"/>
</dbReference>
<dbReference type="Proteomes" id="UP000028582">
    <property type="component" value="Unassembled WGS sequence"/>
</dbReference>
<dbReference type="GO" id="GO:0008080">
    <property type="term" value="F:N-acetyltransferase activity"/>
    <property type="evidence" value="ECO:0007669"/>
    <property type="project" value="TreeGrafter"/>
</dbReference>
<dbReference type="GO" id="GO:0031415">
    <property type="term" value="C:NatA complex"/>
    <property type="evidence" value="ECO:0007669"/>
    <property type="project" value="TreeGrafter"/>
</dbReference>
<proteinExistence type="predicted"/>
<feature type="domain" description="N-acetyltransferase" evidence="3">
    <location>
        <begin position="121"/>
        <end position="275"/>
    </location>
</feature>
<evidence type="ECO:0000256" key="2">
    <source>
        <dbReference type="ARBA" id="ARBA00023315"/>
    </source>
</evidence>
<dbReference type="EMBL" id="ANJA01000460">
    <property type="protein sequence ID" value="ETO83667.1"/>
    <property type="molecule type" value="Genomic_DNA"/>
</dbReference>
<sequence length="275" mass="31227">MLRQTLQVVGVRVEASKAGKVVKKLQNHLLNLPKLRNVVADPASDGMKLILLSTRVRSPETLQPLREQLTNFLRAASFSFVPHTIRINNAEDVADHVVDTERGNGGRPDLLEVKTLPIGDVSFQEVDTDNVQHLHDINETLFPVKYNDVFYEYVTDAPEGYCKLAFANDGTAIGTVCCEVEKVRISGKRRYRLCILTIGVLDKYRRSKLGSLLLESVIKQARRDRLAYVYLHVQTCNAAAQRFYLVHGFEVTKLMRNYYSQLNPPHCFVLRKQLS</sequence>
<dbReference type="GO" id="GO:0007064">
    <property type="term" value="P:mitotic sister chromatid cohesion"/>
    <property type="evidence" value="ECO:0007669"/>
    <property type="project" value="TreeGrafter"/>
</dbReference>
<accession>A0A081AXQ6</accession>
<evidence type="ECO:0000256" key="1">
    <source>
        <dbReference type="ARBA" id="ARBA00022679"/>
    </source>
</evidence>
<organism evidence="4 5">
    <name type="scientific">Phytophthora nicotianae P1976</name>
    <dbReference type="NCBI Taxonomy" id="1317066"/>
    <lineage>
        <taxon>Eukaryota</taxon>
        <taxon>Sar</taxon>
        <taxon>Stramenopiles</taxon>
        <taxon>Oomycota</taxon>
        <taxon>Peronosporomycetes</taxon>
        <taxon>Peronosporales</taxon>
        <taxon>Peronosporaceae</taxon>
        <taxon>Phytophthora</taxon>
    </lineage>
</organism>
<dbReference type="InterPro" id="IPR000182">
    <property type="entry name" value="GNAT_dom"/>
</dbReference>
<evidence type="ECO:0000313" key="4">
    <source>
        <dbReference type="EMBL" id="ETO83667.1"/>
    </source>
</evidence>
<protein>
    <recommendedName>
        <fullName evidence="3">N-acetyltransferase domain-containing protein</fullName>
    </recommendedName>
</protein>
<keyword evidence="1" id="KW-0808">Transferase</keyword>
<dbReference type="InterPro" id="IPR016181">
    <property type="entry name" value="Acyl_CoA_acyltransferase"/>
</dbReference>
<dbReference type="CDD" id="cd04301">
    <property type="entry name" value="NAT_SF"/>
    <property type="match status" value="1"/>
</dbReference>
<name>A0A081AXQ6_PHYNI</name>
<dbReference type="PROSITE" id="PS51186">
    <property type="entry name" value="GNAT"/>
    <property type="match status" value="1"/>
</dbReference>
<dbReference type="OrthoDB" id="47374at2759"/>
<comment type="caution">
    <text evidence="4">The sequence shown here is derived from an EMBL/GenBank/DDBJ whole genome shotgun (WGS) entry which is preliminary data.</text>
</comment>
<reference evidence="4 5" key="1">
    <citation type="submission" date="2013-11" db="EMBL/GenBank/DDBJ databases">
        <title>The Genome Sequence of Phytophthora parasitica P1976.</title>
        <authorList>
            <consortium name="The Broad Institute Genomics Platform"/>
            <person name="Russ C."/>
            <person name="Tyler B."/>
            <person name="Panabieres F."/>
            <person name="Shan W."/>
            <person name="Tripathy S."/>
            <person name="Grunwald N."/>
            <person name="Machado M."/>
            <person name="Johnson C.S."/>
            <person name="Walker B."/>
            <person name="Young S."/>
            <person name="Zeng Q."/>
            <person name="Gargeya S."/>
            <person name="Fitzgerald M."/>
            <person name="Haas B."/>
            <person name="Abouelleil A."/>
            <person name="Allen A.W."/>
            <person name="Alvarado L."/>
            <person name="Arachchi H.M."/>
            <person name="Berlin A.M."/>
            <person name="Chapman S.B."/>
            <person name="Gainer-Dewar J."/>
            <person name="Goldberg J."/>
            <person name="Griggs A."/>
            <person name="Gujja S."/>
            <person name="Hansen M."/>
            <person name="Howarth C."/>
            <person name="Imamovic A."/>
            <person name="Ireland A."/>
            <person name="Larimer J."/>
            <person name="McCowan C."/>
            <person name="Murphy C."/>
            <person name="Pearson M."/>
            <person name="Poon T.W."/>
            <person name="Priest M."/>
            <person name="Roberts A."/>
            <person name="Saif S."/>
            <person name="Shea T."/>
            <person name="Sisk P."/>
            <person name="Sykes S."/>
            <person name="Wortman J."/>
            <person name="Nusbaum C."/>
            <person name="Birren B."/>
        </authorList>
    </citation>
    <scope>NUCLEOTIDE SEQUENCE [LARGE SCALE GENOMIC DNA]</scope>
    <source>
        <strain evidence="4 5">P1976</strain>
    </source>
</reference>
<dbReference type="AlphaFoldDB" id="A0A081AXQ6"/>
<dbReference type="Gene3D" id="3.40.630.30">
    <property type="match status" value="1"/>
</dbReference>